<gene>
    <name evidence="2" type="ORF">FRC54_07060</name>
</gene>
<evidence type="ECO:0000259" key="1">
    <source>
        <dbReference type="Pfam" id="PF09820"/>
    </source>
</evidence>
<name>A0A6N7IZ93_9FIRM</name>
<evidence type="ECO:0000313" key="2">
    <source>
        <dbReference type="EMBL" id="MQN01666.1"/>
    </source>
</evidence>
<keyword evidence="2" id="KW-0547">Nucleotide-binding</keyword>
<proteinExistence type="predicted"/>
<feature type="domain" description="AAA-ATPase-like" evidence="1">
    <location>
        <begin position="11"/>
        <end position="213"/>
    </location>
</feature>
<evidence type="ECO:0000313" key="3">
    <source>
        <dbReference type="Proteomes" id="UP000460257"/>
    </source>
</evidence>
<dbReference type="PANTHER" id="PTHR34825:SF1">
    <property type="entry name" value="AAA-ATPASE-LIKE DOMAIN-CONTAINING PROTEIN"/>
    <property type="match status" value="1"/>
</dbReference>
<organism evidence="2 3">
    <name type="scientific">Candidatus Weimeria bifida</name>
    <dbReference type="NCBI Taxonomy" id="2599074"/>
    <lineage>
        <taxon>Bacteria</taxon>
        <taxon>Bacillati</taxon>
        <taxon>Bacillota</taxon>
        <taxon>Clostridia</taxon>
        <taxon>Lachnospirales</taxon>
        <taxon>Lachnospiraceae</taxon>
        <taxon>Candidatus Weimeria</taxon>
    </lineage>
</organism>
<dbReference type="Proteomes" id="UP000460257">
    <property type="component" value="Unassembled WGS sequence"/>
</dbReference>
<protein>
    <submittedName>
        <fullName evidence="2">ATP-binding protein</fullName>
    </submittedName>
</protein>
<dbReference type="InterPro" id="IPR018631">
    <property type="entry name" value="AAA-ATPase-like_dom"/>
</dbReference>
<dbReference type="Pfam" id="PF08011">
    <property type="entry name" value="PDDEXK_9"/>
    <property type="match status" value="1"/>
</dbReference>
<reference evidence="2" key="1">
    <citation type="journal article" date="2020" name="Appl. Environ. Microbiol.">
        <title>Medium-Chain Fatty Acid Synthesis by 'Candidatus Weimeria bifida' gen. nov., sp. nov., and 'Candidatus Pseudoramibacter fermentans' sp. nov.</title>
        <authorList>
            <person name="Scarborough M.J."/>
            <person name="Myers K.S."/>
            <person name="Donohue T.J."/>
            <person name="Noguera D.R."/>
        </authorList>
    </citation>
    <scope>NUCLEOTIDE SEQUENCE</scope>
    <source>
        <strain evidence="2">LCO1.1</strain>
    </source>
</reference>
<keyword evidence="3" id="KW-1185">Reference proteome</keyword>
<dbReference type="InterPro" id="IPR012547">
    <property type="entry name" value="PDDEXK_9"/>
</dbReference>
<comment type="caution">
    <text evidence="2">The sequence shown here is derived from an EMBL/GenBank/DDBJ whole genome shotgun (WGS) entry which is preliminary data.</text>
</comment>
<dbReference type="EMBL" id="VOGC01000006">
    <property type="protein sequence ID" value="MQN01666.1"/>
    <property type="molecule type" value="Genomic_DNA"/>
</dbReference>
<sequence>MEVRMKKRVLPVGIQSFKDIREKNFVYVDKTEYVWKLSTDVKSYFLSRPRRFGKSLFISTLESYFSGEKELFKGLYIEKKEPERGENAWAKYPVITFYLSGGQYNEPDGLNNRLISTLTDVENKYDLEHADGDVSVRFEEVIKRLYKKTGRQVVVLVDEYDKPLLSTMISSPEQEEKNRELYKGFFSILKDMDEYLRFVFFTGVTKFTKVSIFSDLNQLVDISMNNEFSGICGITEDELLTNFEPEIDSLSDEQGISRKECLAKLEKMYDGYHFSKNGVGVYNPFSLLSAFMNKDFNSYWFGTGTPDILIKKLQKSSMTLPQITDGVEATEDELLNYRVEDQNPIPLYYQTGYLTICGYDSDFRLYSLKLPNDEVRYGFLNSLIPSVLGSGNQENPVSLRYMLMDLKNGNPESFINRLTSLFAAIPYPEGKAPEYEGEWSRQLFLILSLMGAYTSCEVHMAAGRADCVVKTPDYIYVFEFKLDKPIEDAMQQIDDKGYAIPYSADDRKLYKIGVVFSTEKRNVSDYKIS</sequence>
<dbReference type="AlphaFoldDB" id="A0A6N7IZ93"/>
<dbReference type="GO" id="GO:0005524">
    <property type="term" value="F:ATP binding"/>
    <property type="evidence" value="ECO:0007669"/>
    <property type="project" value="UniProtKB-KW"/>
</dbReference>
<dbReference type="PANTHER" id="PTHR34825">
    <property type="entry name" value="CONSERVED PROTEIN, WITH A WEAK D-GALACTARATE DEHYDRATASE/ALTRONATE HYDROLASE DOMAIN"/>
    <property type="match status" value="1"/>
</dbReference>
<keyword evidence="2" id="KW-0067">ATP-binding</keyword>
<accession>A0A6N7IZ93</accession>
<dbReference type="Pfam" id="PF09820">
    <property type="entry name" value="AAA-ATPase_like"/>
    <property type="match status" value="1"/>
</dbReference>